<feature type="domain" description="Response regulatory" evidence="2">
    <location>
        <begin position="1"/>
        <end position="65"/>
    </location>
</feature>
<evidence type="ECO:0000313" key="4">
    <source>
        <dbReference type="Proteomes" id="UP000714915"/>
    </source>
</evidence>
<dbReference type="InterPro" id="IPR011006">
    <property type="entry name" value="CheY-like_superfamily"/>
</dbReference>
<sequence>PVMNGVDLLKTMRSTEEGMRTKVIIISNLDKENIVQTNFDDLDISEYIVKADLDIDVLLEKVQSHLGV</sequence>
<evidence type="ECO:0000256" key="1">
    <source>
        <dbReference type="PROSITE-ProRule" id="PRU00169"/>
    </source>
</evidence>
<feature type="non-terminal residue" evidence="3">
    <location>
        <position position="1"/>
    </location>
</feature>
<dbReference type="Proteomes" id="UP000714915">
    <property type="component" value="Unassembled WGS sequence"/>
</dbReference>
<dbReference type="GO" id="GO:0000160">
    <property type="term" value="P:phosphorelay signal transduction system"/>
    <property type="evidence" value="ECO:0007669"/>
    <property type="project" value="InterPro"/>
</dbReference>
<reference evidence="3" key="2">
    <citation type="journal article" date="2021" name="Microbiome">
        <title>Successional dynamics and alternative stable states in a saline activated sludge microbial community over 9 years.</title>
        <authorList>
            <person name="Wang Y."/>
            <person name="Ye J."/>
            <person name="Ju F."/>
            <person name="Liu L."/>
            <person name="Boyd J.A."/>
            <person name="Deng Y."/>
            <person name="Parks D.H."/>
            <person name="Jiang X."/>
            <person name="Yin X."/>
            <person name="Woodcroft B.J."/>
            <person name="Tyson G.W."/>
            <person name="Hugenholtz P."/>
            <person name="Polz M.F."/>
            <person name="Zhang T."/>
        </authorList>
    </citation>
    <scope>NUCLEOTIDE SEQUENCE</scope>
    <source>
        <strain evidence="3">HKST-UBA09</strain>
    </source>
</reference>
<organism evidence="3 4">
    <name type="scientific">Candidatus Dojkabacteria bacterium</name>
    <dbReference type="NCBI Taxonomy" id="2099670"/>
    <lineage>
        <taxon>Bacteria</taxon>
        <taxon>Candidatus Dojkabacteria</taxon>
    </lineage>
</organism>
<dbReference type="PROSITE" id="PS50110">
    <property type="entry name" value="RESPONSE_REGULATORY"/>
    <property type="match status" value="1"/>
</dbReference>
<name>A0A955LB29_9BACT</name>
<dbReference type="EMBL" id="JAGQLF010000099">
    <property type="protein sequence ID" value="MCA9387362.1"/>
    <property type="molecule type" value="Genomic_DNA"/>
</dbReference>
<protein>
    <recommendedName>
        <fullName evidence="2">Response regulatory domain-containing protein</fullName>
    </recommendedName>
</protein>
<dbReference type="InterPro" id="IPR001789">
    <property type="entry name" value="Sig_transdc_resp-reg_receiver"/>
</dbReference>
<gene>
    <name evidence="3" type="ORF">KC669_04990</name>
</gene>
<comment type="caution">
    <text evidence="3">The sequence shown here is derived from an EMBL/GenBank/DDBJ whole genome shotgun (WGS) entry which is preliminary data.</text>
</comment>
<dbReference type="AlphaFoldDB" id="A0A955LB29"/>
<reference evidence="3" key="1">
    <citation type="submission" date="2020-04" db="EMBL/GenBank/DDBJ databases">
        <authorList>
            <person name="Zhang T."/>
        </authorList>
    </citation>
    <scope>NUCLEOTIDE SEQUENCE</scope>
    <source>
        <strain evidence="3">HKST-UBA09</strain>
    </source>
</reference>
<accession>A0A955LB29</accession>
<dbReference type="SUPFAM" id="SSF52172">
    <property type="entry name" value="CheY-like"/>
    <property type="match status" value="1"/>
</dbReference>
<proteinExistence type="predicted"/>
<evidence type="ECO:0000259" key="2">
    <source>
        <dbReference type="PROSITE" id="PS50110"/>
    </source>
</evidence>
<evidence type="ECO:0000313" key="3">
    <source>
        <dbReference type="EMBL" id="MCA9387362.1"/>
    </source>
</evidence>
<comment type="caution">
    <text evidence="1">Lacks conserved residue(s) required for the propagation of feature annotation.</text>
</comment>
<dbReference type="Gene3D" id="3.40.50.2300">
    <property type="match status" value="1"/>
</dbReference>